<dbReference type="Pfam" id="PF07055">
    <property type="entry name" value="Eno-Rase_FAD_bd"/>
    <property type="match status" value="1"/>
</dbReference>
<comment type="function">
    <text evidence="9">Involved in the fatty acid synthesis (FAS II). Catalyzes the reduction of a carbon-carbon double bond in an enoyl moiety that is covalently linked to a coenzyme A (CoA).</text>
</comment>
<organism evidence="13 14">
    <name type="scientific">Clostridium cibarium</name>
    <dbReference type="NCBI Taxonomy" id="2762247"/>
    <lineage>
        <taxon>Bacteria</taxon>
        <taxon>Bacillati</taxon>
        <taxon>Bacillota</taxon>
        <taxon>Clostridia</taxon>
        <taxon>Eubacteriales</taxon>
        <taxon>Clostridiaceae</taxon>
        <taxon>Clostridium</taxon>
    </lineage>
</organism>
<dbReference type="HAMAP" id="MF_01838">
    <property type="entry name" value="FabV_reductase"/>
    <property type="match status" value="1"/>
</dbReference>
<keyword evidence="2 9" id="KW-0444">Lipid biosynthesis</keyword>
<protein>
    <recommendedName>
        <fullName evidence="9">Trans-2-enoyl-CoA reductase [NADH]</fullName>
        <shortName evidence="9">TER</shortName>
        <ecNumber evidence="9">1.3.1.44</ecNumber>
    </recommendedName>
</protein>
<feature type="binding site" evidence="9">
    <location>
        <begin position="73"/>
        <end position="74"/>
    </location>
    <ligand>
        <name>NAD(+)</name>
        <dbReference type="ChEBI" id="CHEBI:57540"/>
    </ligand>
</feature>
<name>A0ABR8PSY5_9CLOT</name>
<evidence type="ECO:0000259" key="11">
    <source>
        <dbReference type="Pfam" id="PF12241"/>
    </source>
</evidence>
<reference evidence="13 14" key="1">
    <citation type="submission" date="2020-08" db="EMBL/GenBank/DDBJ databases">
        <title>A Genomic Blueprint of the Chicken Gut Microbiome.</title>
        <authorList>
            <person name="Gilroy R."/>
            <person name="Ravi A."/>
            <person name="Getino M."/>
            <person name="Pursley I."/>
            <person name="Horton D.L."/>
            <person name="Alikhan N.-F."/>
            <person name="Baker D."/>
            <person name="Gharbi K."/>
            <person name="Hall N."/>
            <person name="Watson M."/>
            <person name="Adriaenssens E.M."/>
            <person name="Foster-Nyarko E."/>
            <person name="Jarju S."/>
            <person name="Secka A."/>
            <person name="Antonio M."/>
            <person name="Oren A."/>
            <person name="Chaudhuri R."/>
            <person name="La Ragione R.M."/>
            <person name="Hildebrand F."/>
            <person name="Pallen M.J."/>
        </authorList>
    </citation>
    <scope>NUCLEOTIDE SEQUENCE [LARGE SCALE GENOMIC DNA]</scope>
    <source>
        <strain evidence="13 14">Sa3CVN1</strain>
    </source>
</reference>
<evidence type="ECO:0000256" key="6">
    <source>
        <dbReference type="ARBA" id="ARBA00023098"/>
    </source>
</evidence>
<feature type="binding site" evidence="9">
    <location>
        <begin position="47"/>
        <end position="52"/>
    </location>
    <ligand>
        <name>NAD(+)</name>
        <dbReference type="ChEBI" id="CHEBI:57540"/>
    </ligand>
</feature>
<keyword evidence="7 9" id="KW-0275">Fatty acid biosynthesis</keyword>
<keyword evidence="4 9" id="KW-0560">Oxidoreductase</keyword>
<keyword evidence="5 9" id="KW-0520">NAD</keyword>
<dbReference type="EMBL" id="JACSRA010000010">
    <property type="protein sequence ID" value="MBD7911279.1"/>
    <property type="molecule type" value="Genomic_DNA"/>
</dbReference>
<keyword evidence="3 9" id="KW-0276">Fatty acid metabolism</keyword>
<evidence type="ECO:0000313" key="13">
    <source>
        <dbReference type="EMBL" id="MBD7911279.1"/>
    </source>
</evidence>
<dbReference type="PANTHER" id="PTHR37480">
    <property type="entry name" value="ENOYL-[ACYL-CARRIER-PROTEIN] REDUCTASE [NADH]"/>
    <property type="match status" value="1"/>
</dbReference>
<comment type="caution">
    <text evidence="13">The sequence shown here is derived from an EMBL/GenBank/DDBJ whole genome shotgun (WGS) entry which is preliminary data.</text>
</comment>
<sequence>MIIKPRFKDFICITAHPEGCKKNVLDQVGYTLKKGKISGAKKVLVLGASTGYGLASRIVSTFGMDADTIGVVFEKPATNNKPATAGWYNTATFEEEAKKYGFQSKTINGDAFSNETKEKIIEVIRNTFGKVDLVIYSIASPRRRDPNSDKVYNSKLKPIGDIYENKTVDFHTKVISNTKIEPATSEEIEETIKVMGGEDWKLWIEKLSKADVLADGAKTIAYSYIGPDITHAIYRFGTIGKAKEDLEKTAHELNKFLSKSNGSAYVAVNKALVTQSSLAIPVLPLYISILNKVMNAKSINEGCIEQMYRLFSDFLYKEDILLDSKRRIRLDDLEMRDDVQKEVLDIWNQINSDNINNLTDIDAFENEFFKLFGFAISDINYDTEVEQKVEIENLI</sequence>
<dbReference type="Gene3D" id="3.40.50.720">
    <property type="entry name" value="NAD(P)-binding Rossmann-like Domain"/>
    <property type="match status" value="1"/>
</dbReference>
<feature type="binding site" evidence="9">
    <location>
        <position position="224"/>
    </location>
    <ligand>
        <name>substrate</name>
    </ligand>
</feature>
<feature type="active site" description="Proton donor" evidence="9">
    <location>
        <position position="234"/>
    </location>
</feature>
<accession>A0ABR8PSY5</accession>
<comment type="catalytic activity">
    <reaction evidence="8 9">
        <text>a 2,3-saturated acyl-CoA + NAD(+) = a (2E)-enoyl-CoA + NADH + H(+)</text>
        <dbReference type="Rhea" id="RHEA:18177"/>
        <dbReference type="ChEBI" id="CHEBI:15378"/>
        <dbReference type="ChEBI" id="CHEBI:57540"/>
        <dbReference type="ChEBI" id="CHEBI:57945"/>
        <dbReference type="ChEBI" id="CHEBI:58856"/>
        <dbReference type="ChEBI" id="CHEBI:65111"/>
        <dbReference type="EC" id="1.3.1.44"/>
    </reaction>
</comment>
<dbReference type="InterPro" id="IPR010758">
    <property type="entry name" value="Trans-2-enoyl-CoA_reductase"/>
</dbReference>
<dbReference type="PANTHER" id="PTHR37480:SF1">
    <property type="entry name" value="ENOYL-[ACYL-CARRIER-PROTEIN] REDUCTASE [NADH]"/>
    <property type="match status" value="1"/>
</dbReference>
<feature type="binding site" evidence="9">
    <location>
        <begin position="272"/>
        <end position="274"/>
    </location>
    <ligand>
        <name>NAD(+)</name>
        <dbReference type="ChEBI" id="CHEBI:57540"/>
    </ligand>
</feature>
<dbReference type="Pfam" id="PF12242">
    <property type="entry name" value="Eno-Rase_NADH_b"/>
    <property type="match status" value="1"/>
</dbReference>
<evidence type="ECO:0000256" key="1">
    <source>
        <dbReference type="ARBA" id="ARBA00011245"/>
    </source>
</evidence>
<dbReference type="InterPro" id="IPR050048">
    <property type="entry name" value="FabV-like_NADH_b"/>
</dbReference>
<evidence type="ECO:0000259" key="10">
    <source>
        <dbReference type="Pfam" id="PF07055"/>
    </source>
</evidence>
<dbReference type="NCBIfam" id="NF043048">
    <property type="entry name" value="EnoyACPredFabV"/>
    <property type="match status" value="1"/>
</dbReference>
<evidence type="ECO:0000256" key="4">
    <source>
        <dbReference type="ARBA" id="ARBA00023002"/>
    </source>
</evidence>
<evidence type="ECO:0000256" key="9">
    <source>
        <dbReference type="HAMAP-Rule" id="MF_01838"/>
    </source>
</evidence>
<keyword evidence="6 9" id="KW-0443">Lipid metabolism</keyword>
<comment type="similarity">
    <text evidence="9">Belongs to the TER reductase family.</text>
</comment>
<dbReference type="Proteomes" id="UP000627781">
    <property type="component" value="Unassembled WGS sequence"/>
</dbReference>
<evidence type="ECO:0000313" key="14">
    <source>
        <dbReference type="Proteomes" id="UP000627781"/>
    </source>
</evidence>
<comment type="subunit">
    <text evidence="1 9">Monomer.</text>
</comment>
<comment type="pathway">
    <text evidence="9">Lipid metabolism; fatty acid biosynthesis.</text>
</comment>
<feature type="site" description="Plays an important role in discriminating NADH against NADPH" evidence="9">
    <location>
        <position position="74"/>
    </location>
</feature>
<keyword evidence="14" id="KW-1185">Reference proteome</keyword>
<dbReference type="Pfam" id="PF12241">
    <property type="entry name" value="Enoyl_reductase"/>
    <property type="match status" value="1"/>
</dbReference>
<evidence type="ECO:0000259" key="12">
    <source>
        <dbReference type="Pfam" id="PF12242"/>
    </source>
</evidence>
<evidence type="ECO:0000256" key="2">
    <source>
        <dbReference type="ARBA" id="ARBA00022516"/>
    </source>
</evidence>
<dbReference type="InterPro" id="IPR024910">
    <property type="entry name" value="Enoyl-CoA_Rdtase_cat_dom"/>
</dbReference>
<dbReference type="NCBIfam" id="NF010177">
    <property type="entry name" value="PRK13656.1"/>
    <property type="match status" value="1"/>
</dbReference>
<feature type="binding site" evidence="9">
    <location>
        <begin position="138"/>
        <end position="139"/>
    </location>
    <ligand>
        <name>NAD(+)</name>
        <dbReference type="ChEBI" id="CHEBI:57540"/>
    </ligand>
</feature>
<feature type="binding site" evidence="9">
    <location>
        <position position="243"/>
    </location>
    <ligand>
        <name>NAD(+)</name>
        <dbReference type="ChEBI" id="CHEBI:57540"/>
    </ligand>
</feature>
<evidence type="ECO:0000256" key="5">
    <source>
        <dbReference type="ARBA" id="ARBA00023027"/>
    </source>
</evidence>
<dbReference type="InterPro" id="IPR024906">
    <property type="entry name" value="Eno_Rdtase_FAD-bd_dom"/>
</dbReference>
<evidence type="ECO:0000256" key="8">
    <source>
        <dbReference type="ARBA" id="ARBA00048302"/>
    </source>
</evidence>
<gene>
    <name evidence="9" type="primary">fabV</name>
    <name evidence="13" type="ORF">H9661_07925</name>
</gene>
<feature type="domain" description="Enoyl reductase FAD binding" evidence="10">
    <location>
        <begin position="322"/>
        <end position="385"/>
    </location>
</feature>
<proteinExistence type="inferred from homology"/>
<feature type="domain" description="Trans-2-enoyl-CoA reductase catalytic" evidence="11">
    <location>
        <begin position="81"/>
        <end position="316"/>
    </location>
</feature>
<evidence type="ECO:0000256" key="7">
    <source>
        <dbReference type="ARBA" id="ARBA00023160"/>
    </source>
</evidence>
<dbReference type="EC" id="1.3.1.44" evidence="9"/>
<dbReference type="RefSeq" id="WP_191768142.1">
    <property type="nucleotide sequence ID" value="NZ_JACSRA010000010.1"/>
</dbReference>
<feature type="binding site" evidence="9">
    <location>
        <begin position="110"/>
        <end position="111"/>
    </location>
    <ligand>
        <name>NAD(+)</name>
        <dbReference type="ChEBI" id="CHEBI:57540"/>
    </ligand>
</feature>
<feature type="domain" description="Trans-2-enoyl-CoA reductase-like NAD(P)H binding" evidence="12">
    <location>
        <begin position="2"/>
        <end position="78"/>
    </location>
</feature>
<evidence type="ECO:0000256" key="3">
    <source>
        <dbReference type="ARBA" id="ARBA00022832"/>
    </source>
</evidence>